<protein>
    <submittedName>
        <fullName evidence="1">Uncharacterized protein</fullName>
    </submittedName>
</protein>
<sequence length="124" mass="13965">MPEPSESDRRKAARLQPAMAATRLVDCLERGWDVQFRCQYCGMERTWGRREFLGQRLRKRLARTIAQVQAGVFCPQRGCGGHWPIVRLMQGGYQDAQADTPAAQRAHLVTMLLDAGVLPEQVGL</sequence>
<gene>
    <name evidence="1" type="ordered locus">Caul_2223</name>
</gene>
<dbReference type="HOGENOM" id="CLU_1999802_0_0_5"/>
<dbReference type="OrthoDB" id="7188032at2"/>
<dbReference type="AlphaFoldDB" id="B0T8K8"/>
<dbReference type="STRING" id="366602.Caul_2223"/>
<organism evidence="1">
    <name type="scientific">Caulobacter sp. (strain K31)</name>
    <dbReference type="NCBI Taxonomy" id="366602"/>
    <lineage>
        <taxon>Bacteria</taxon>
        <taxon>Pseudomonadati</taxon>
        <taxon>Pseudomonadota</taxon>
        <taxon>Alphaproteobacteria</taxon>
        <taxon>Caulobacterales</taxon>
        <taxon>Caulobacteraceae</taxon>
        <taxon>Caulobacter</taxon>
    </lineage>
</organism>
<reference evidence="1" key="1">
    <citation type="submission" date="2008-01" db="EMBL/GenBank/DDBJ databases">
        <title>Complete sequence of chromosome of Caulobacter sp. K31.</title>
        <authorList>
            <consortium name="US DOE Joint Genome Institute"/>
            <person name="Copeland A."/>
            <person name="Lucas S."/>
            <person name="Lapidus A."/>
            <person name="Barry K."/>
            <person name="Glavina del Rio T."/>
            <person name="Dalin E."/>
            <person name="Tice H."/>
            <person name="Pitluck S."/>
            <person name="Bruce D."/>
            <person name="Goodwin L."/>
            <person name="Thompson L.S."/>
            <person name="Brettin T."/>
            <person name="Detter J.C."/>
            <person name="Han C."/>
            <person name="Schmutz J."/>
            <person name="Larimer F."/>
            <person name="Land M."/>
            <person name="Hauser L."/>
            <person name="Kyrpides N."/>
            <person name="Kim E."/>
            <person name="Stephens C."/>
            <person name="Richardson P."/>
        </authorList>
    </citation>
    <scope>NUCLEOTIDE SEQUENCE [LARGE SCALE GENOMIC DNA]</scope>
    <source>
        <strain evidence="1">K31</strain>
    </source>
</reference>
<accession>B0T8K8</accession>
<name>B0T8K8_CAUSK</name>
<dbReference type="KEGG" id="cak:Caul_2223"/>
<evidence type="ECO:0000313" key="1">
    <source>
        <dbReference type="EMBL" id="ABZ71351.1"/>
    </source>
</evidence>
<proteinExistence type="predicted"/>
<dbReference type="EMBL" id="CP000927">
    <property type="protein sequence ID" value="ABZ71351.1"/>
    <property type="molecule type" value="Genomic_DNA"/>
</dbReference>